<name>A0AAN9MAY9_PHACN</name>
<dbReference type="AlphaFoldDB" id="A0AAN9MAY9"/>
<dbReference type="Proteomes" id="UP001374584">
    <property type="component" value="Unassembled WGS sequence"/>
</dbReference>
<dbReference type="EMBL" id="JAYMYR010000008">
    <property type="protein sequence ID" value="KAK7348607.1"/>
    <property type="molecule type" value="Genomic_DNA"/>
</dbReference>
<protein>
    <submittedName>
        <fullName evidence="1">Uncharacterized protein</fullName>
    </submittedName>
</protein>
<reference evidence="1 2" key="1">
    <citation type="submission" date="2024-01" db="EMBL/GenBank/DDBJ databases">
        <title>The genomes of 5 underutilized Papilionoideae crops provide insights into root nodulation and disease resistanc.</title>
        <authorList>
            <person name="Jiang F."/>
        </authorList>
    </citation>
    <scope>NUCLEOTIDE SEQUENCE [LARGE SCALE GENOMIC DNA]</scope>
    <source>
        <strain evidence="1">JINMINGXINNONG_FW02</strain>
        <tissue evidence="1">Leaves</tissue>
    </source>
</reference>
<accession>A0AAN9MAY9</accession>
<organism evidence="1 2">
    <name type="scientific">Phaseolus coccineus</name>
    <name type="common">Scarlet runner bean</name>
    <name type="synonym">Phaseolus multiflorus</name>
    <dbReference type="NCBI Taxonomy" id="3886"/>
    <lineage>
        <taxon>Eukaryota</taxon>
        <taxon>Viridiplantae</taxon>
        <taxon>Streptophyta</taxon>
        <taxon>Embryophyta</taxon>
        <taxon>Tracheophyta</taxon>
        <taxon>Spermatophyta</taxon>
        <taxon>Magnoliopsida</taxon>
        <taxon>eudicotyledons</taxon>
        <taxon>Gunneridae</taxon>
        <taxon>Pentapetalae</taxon>
        <taxon>rosids</taxon>
        <taxon>fabids</taxon>
        <taxon>Fabales</taxon>
        <taxon>Fabaceae</taxon>
        <taxon>Papilionoideae</taxon>
        <taxon>50 kb inversion clade</taxon>
        <taxon>NPAAA clade</taxon>
        <taxon>indigoferoid/millettioid clade</taxon>
        <taxon>Phaseoleae</taxon>
        <taxon>Phaseolus</taxon>
    </lineage>
</organism>
<evidence type="ECO:0000313" key="2">
    <source>
        <dbReference type="Proteomes" id="UP001374584"/>
    </source>
</evidence>
<comment type="caution">
    <text evidence="1">The sequence shown here is derived from an EMBL/GenBank/DDBJ whole genome shotgun (WGS) entry which is preliminary data.</text>
</comment>
<gene>
    <name evidence="1" type="ORF">VNO80_23171</name>
</gene>
<keyword evidence="2" id="KW-1185">Reference proteome</keyword>
<sequence length="66" mass="7922">MFGEKVENHQSPLIPLQKKPTFQTHPHFDMLSATLPYLVLIIHHHHHHHYHHHHHLRLSTPNNLNE</sequence>
<evidence type="ECO:0000313" key="1">
    <source>
        <dbReference type="EMBL" id="KAK7348607.1"/>
    </source>
</evidence>
<proteinExistence type="predicted"/>